<evidence type="ECO:0000313" key="2">
    <source>
        <dbReference type="EMBL" id="SUZ72696.1"/>
    </source>
</evidence>
<feature type="transmembrane region" description="Helical" evidence="1">
    <location>
        <begin position="37"/>
        <end position="57"/>
    </location>
</feature>
<organism evidence="2">
    <name type="scientific">marine metagenome</name>
    <dbReference type="NCBI Taxonomy" id="408172"/>
    <lineage>
        <taxon>unclassified sequences</taxon>
        <taxon>metagenomes</taxon>
        <taxon>ecological metagenomes</taxon>
    </lineage>
</organism>
<keyword evidence="1" id="KW-0812">Transmembrane</keyword>
<keyword evidence="1" id="KW-0472">Membrane</keyword>
<gene>
    <name evidence="2" type="ORF">METZ01_LOCUS25550</name>
</gene>
<evidence type="ECO:0008006" key="3">
    <source>
        <dbReference type="Google" id="ProtNLM"/>
    </source>
</evidence>
<feature type="transmembrane region" description="Helical" evidence="1">
    <location>
        <begin position="208"/>
        <end position="226"/>
    </location>
</feature>
<feature type="transmembrane region" description="Helical" evidence="1">
    <location>
        <begin position="151"/>
        <end position="178"/>
    </location>
</feature>
<proteinExistence type="predicted"/>
<dbReference type="EMBL" id="UINC01001155">
    <property type="protein sequence ID" value="SUZ72696.1"/>
    <property type="molecule type" value="Genomic_DNA"/>
</dbReference>
<sequence length="232" mass="26119">MLSLVFLLAIPIILTAMIVLPFKNIFVNSLTDMPFEQWVAPGLIFIISSIALVPFLYREFFSLRIHRKMLVHISMAPYTKQKIIFGYLTVAVLEALLIGLVSLVILSVFIPVHLSASELLMLTIQLIIYLCILGNLIITIALAIDAVTPFLLISFYLIILVIFGNGFIVEFGFFPIAVESILKLQPLSLPYQSLQIFITGRVMEWSKFGISLLLSGIWITGNSFLLQKKLRQ</sequence>
<evidence type="ECO:0000256" key="1">
    <source>
        <dbReference type="SAM" id="Phobius"/>
    </source>
</evidence>
<accession>A0A381Q064</accession>
<reference evidence="2" key="1">
    <citation type="submission" date="2018-05" db="EMBL/GenBank/DDBJ databases">
        <authorList>
            <person name="Lanie J.A."/>
            <person name="Ng W.-L."/>
            <person name="Kazmierczak K.M."/>
            <person name="Andrzejewski T.M."/>
            <person name="Davidsen T.M."/>
            <person name="Wayne K.J."/>
            <person name="Tettelin H."/>
            <person name="Glass J.I."/>
            <person name="Rusch D."/>
            <person name="Podicherti R."/>
            <person name="Tsui H.-C.T."/>
            <person name="Winkler M.E."/>
        </authorList>
    </citation>
    <scope>NUCLEOTIDE SEQUENCE</scope>
</reference>
<feature type="transmembrane region" description="Helical" evidence="1">
    <location>
        <begin position="122"/>
        <end position="144"/>
    </location>
</feature>
<dbReference type="AlphaFoldDB" id="A0A381Q064"/>
<keyword evidence="1" id="KW-1133">Transmembrane helix</keyword>
<protein>
    <recommendedName>
        <fullName evidence="3">ABC-2 type transporter domain-containing protein</fullName>
    </recommendedName>
</protein>
<name>A0A381Q064_9ZZZZ</name>
<feature type="transmembrane region" description="Helical" evidence="1">
    <location>
        <begin position="84"/>
        <end position="110"/>
    </location>
</feature>